<evidence type="ECO:0000313" key="2">
    <source>
        <dbReference type="EMBL" id="SDN06465.1"/>
    </source>
</evidence>
<dbReference type="SUPFAM" id="SSF46785">
    <property type="entry name" value="Winged helix' DNA-binding domain"/>
    <property type="match status" value="1"/>
</dbReference>
<dbReference type="EMBL" id="LT629701">
    <property type="protein sequence ID" value="SDN06465.1"/>
    <property type="molecule type" value="Genomic_DNA"/>
</dbReference>
<proteinExistence type="predicted"/>
<keyword evidence="3" id="KW-1185">Reference proteome</keyword>
<evidence type="ECO:0000259" key="1">
    <source>
        <dbReference type="Pfam" id="PF01638"/>
    </source>
</evidence>
<dbReference type="RefSeq" id="WP_030432642.1">
    <property type="nucleotide sequence ID" value="NZ_JOEF01000030.1"/>
</dbReference>
<dbReference type="Gene3D" id="1.10.10.10">
    <property type="entry name" value="Winged helix-like DNA-binding domain superfamily/Winged helix DNA-binding domain"/>
    <property type="match status" value="1"/>
</dbReference>
<dbReference type="InterPro" id="IPR002577">
    <property type="entry name" value="HTH_HxlR"/>
</dbReference>
<organism evidence="2 3">
    <name type="scientific">Allokutzneria albata</name>
    <name type="common">Kibdelosporangium albatum</name>
    <dbReference type="NCBI Taxonomy" id="211114"/>
    <lineage>
        <taxon>Bacteria</taxon>
        <taxon>Bacillati</taxon>
        <taxon>Actinomycetota</taxon>
        <taxon>Actinomycetes</taxon>
        <taxon>Pseudonocardiales</taxon>
        <taxon>Pseudonocardiaceae</taxon>
        <taxon>Allokutzneria</taxon>
    </lineage>
</organism>
<keyword evidence="2" id="KW-0238">DNA-binding</keyword>
<dbReference type="InterPro" id="IPR036390">
    <property type="entry name" value="WH_DNA-bd_sf"/>
</dbReference>
<dbReference type="Proteomes" id="UP000183376">
    <property type="component" value="Chromosome I"/>
</dbReference>
<sequence>MGNFWASDSDASQILRGFWPPLVLKTLSDGKTWHYNNIAEAIRADLARSGSGRQFHDSALSRALAQLVDKGFVAKRVIRRVFPKSSEYMLTESGRTMVAALAAFDASFQDAGREGNWKASS</sequence>
<feature type="domain" description="HTH hxlR-type" evidence="1">
    <location>
        <begin position="56"/>
        <end position="104"/>
    </location>
</feature>
<name>A0A1G9YD87_ALLAB</name>
<gene>
    <name evidence="2" type="ORF">SAMN04489726_4721</name>
</gene>
<dbReference type="GO" id="GO:0003677">
    <property type="term" value="F:DNA binding"/>
    <property type="evidence" value="ECO:0007669"/>
    <property type="project" value="UniProtKB-KW"/>
</dbReference>
<dbReference type="Pfam" id="PF01638">
    <property type="entry name" value="HxlR"/>
    <property type="match status" value="1"/>
</dbReference>
<reference evidence="2 3" key="1">
    <citation type="submission" date="2016-10" db="EMBL/GenBank/DDBJ databases">
        <authorList>
            <person name="de Groot N.N."/>
        </authorList>
    </citation>
    <scope>NUCLEOTIDE SEQUENCE [LARGE SCALE GENOMIC DNA]</scope>
    <source>
        <strain evidence="2 3">DSM 44149</strain>
    </source>
</reference>
<dbReference type="InterPro" id="IPR036388">
    <property type="entry name" value="WH-like_DNA-bd_sf"/>
</dbReference>
<accession>A0A1G9YD87</accession>
<dbReference type="AlphaFoldDB" id="A0A1G9YD87"/>
<protein>
    <submittedName>
        <fullName evidence="2">DNA-binding transcriptional regulator, HxlR family</fullName>
    </submittedName>
</protein>
<evidence type="ECO:0000313" key="3">
    <source>
        <dbReference type="Proteomes" id="UP000183376"/>
    </source>
</evidence>